<keyword evidence="4" id="KW-1185">Reference proteome</keyword>
<feature type="region of interest" description="Disordered" evidence="1">
    <location>
        <begin position="1000"/>
        <end position="1024"/>
    </location>
</feature>
<dbReference type="GeneID" id="73348505"/>
<feature type="domain" description="Clr5" evidence="2">
    <location>
        <begin position="207"/>
        <end position="257"/>
    </location>
</feature>
<evidence type="ECO:0000313" key="3">
    <source>
        <dbReference type="EMBL" id="UQC89040.1"/>
    </source>
</evidence>
<reference evidence="3" key="1">
    <citation type="journal article" date="2021" name="Mol. Plant Microbe Interact.">
        <title>Complete Genome Sequence of the Plant-Pathogenic Fungus Colletotrichum lupini.</title>
        <authorList>
            <person name="Baroncelli R."/>
            <person name="Pensec F."/>
            <person name="Da Lio D."/>
            <person name="Boufleur T."/>
            <person name="Vicente I."/>
            <person name="Sarrocco S."/>
            <person name="Picot A."/>
            <person name="Baraldi E."/>
            <person name="Sukno S."/>
            <person name="Thon M."/>
            <person name="Le Floch G."/>
        </authorList>
    </citation>
    <scope>NUCLEOTIDE SEQUENCE</scope>
    <source>
        <strain evidence="3">IMI 504893</strain>
    </source>
</reference>
<dbReference type="EMBL" id="CP019480">
    <property type="protein sequence ID" value="UQC89040.1"/>
    <property type="molecule type" value="Genomic_DNA"/>
</dbReference>
<dbReference type="Proteomes" id="UP000830671">
    <property type="component" value="Chromosome 8"/>
</dbReference>
<dbReference type="RefSeq" id="XP_049150641.1">
    <property type="nucleotide sequence ID" value="XM_049293495.1"/>
</dbReference>
<accession>A0A9Q8T4T5</accession>
<dbReference type="InterPro" id="IPR025676">
    <property type="entry name" value="Clr5_dom"/>
</dbReference>
<dbReference type="Pfam" id="PF14420">
    <property type="entry name" value="Clr5"/>
    <property type="match status" value="1"/>
</dbReference>
<sequence length="1096" mass="122262">MNISLHIADITRSKLFRDGDHRSSPLHNVGRMKVAKASHACVQVQTKLPHCQGRDCEIAGQPTLSVSYTQGRLARWCALGSPGSKLMYFVVTGRIVMQLMDPCKIVSLQLVGMTESHLQLSVSSLASSINMQTHRTIHKSFHADVRCAANRLHTCMFLPYRFPLPRCPRLPSSRHIDRCHCAPTTIADSSSGRVALTAVAMPEQPTAEQWEKHRPLITKLYTTRTLKHIKDELYKRHGFYATERMYKGRFKTWGIGKNKKRKPFEASLPRDVDPGSNTAAAPPSDISSPTSPIEPASFFSPALTPGESPHGGHRAFDARSTTYVDTPRPGTLPPTPATYGYSSPIEVNQKEASMTPDMLCKEIVTLATLILSKLVSGRPPTLAWDDYTPKDDHLAIYRTLQKELKHESHLRGCLVNNPSVAVKSRMNDHVNELLKSFHPAVPIGILSSFNQSSDTAAINELAHCLVTSSTTILPRDHEFVQLAQRVEQLLTNTLFSEFKACMERICDDLQVNVLKVLGRWSLVMVYLIFVLNAKKAKDGQQTDPKILNMALERYTHVQCSYSDDPKLIVQFGHFILGYCVLVASEAELATSVRDMAEQCYNRAEAYLSEQESSPNSKYADIQDAKSHFGKACAVLADCRYAQGSQQADKMLRDEIHDWSRRLLLVSIGCHVDTDMATMAQFERQKKKLEGWCRDAGDLERQKQLDCIRDLILGNEQRPRDGPLLPRLKVPNHDETFKMLSLWELNDAYVCNADCVLDKAWRAGAVEHSRIGLVHYLDQAISRRFADKWTTLYVMSILVWKPTVVATQKAGRKCPKVDIIIALERLFAFTFGYYLVSAVISRHWSLYIIHRPFKHVLHSSRRKVALLSQSSSPFRIILTTQSQFQGVGSIITDEPSPTPDSTNHKLNPYLVTLRPIKMSVNRNVESINNKQGEFHPSVPRSEPLTTKGHAPGTKVGNDAYPEFHTQAYPAGTAPRENTFQPQNAQEIPGQALNPEATTYTAAHDFPGATSGDVHTGLGKPVQGQTSAELHGANLGRRDQESAGLEGVGAFGKHNFRERRLDVDQEPDARGKTKNASNVLGAEERLPVSAEAVASERR</sequence>
<dbReference type="PANTHER" id="PTHR38788">
    <property type="entry name" value="CLR5 DOMAIN-CONTAINING PROTEIN"/>
    <property type="match status" value="1"/>
</dbReference>
<dbReference type="PANTHER" id="PTHR38788:SF3">
    <property type="entry name" value="CLR5 DOMAIN-CONTAINING PROTEIN"/>
    <property type="match status" value="1"/>
</dbReference>
<feature type="region of interest" description="Disordered" evidence="1">
    <location>
        <begin position="1046"/>
        <end position="1096"/>
    </location>
</feature>
<dbReference type="AlphaFoldDB" id="A0A9Q8T4T5"/>
<organism evidence="3 4">
    <name type="scientific">Colletotrichum lupini</name>
    <dbReference type="NCBI Taxonomy" id="145971"/>
    <lineage>
        <taxon>Eukaryota</taxon>
        <taxon>Fungi</taxon>
        <taxon>Dikarya</taxon>
        <taxon>Ascomycota</taxon>
        <taxon>Pezizomycotina</taxon>
        <taxon>Sordariomycetes</taxon>
        <taxon>Hypocreomycetidae</taxon>
        <taxon>Glomerellales</taxon>
        <taxon>Glomerellaceae</taxon>
        <taxon>Colletotrichum</taxon>
        <taxon>Colletotrichum acutatum species complex</taxon>
    </lineage>
</organism>
<proteinExistence type="predicted"/>
<feature type="compositionally biased region" description="Low complexity" evidence="1">
    <location>
        <begin position="278"/>
        <end position="293"/>
    </location>
</feature>
<name>A0A9Q8T4T5_9PEZI</name>
<gene>
    <name evidence="3" type="ORF">CLUP02_14568</name>
</gene>
<evidence type="ECO:0000256" key="1">
    <source>
        <dbReference type="SAM" id="MobiDB-lite"/>
    </source>
</evidence>
<feature type="compositionally biased region" description="Basic and acidic residues" evidence="1">
    <location>
        <begin position="1056"/>
        <end position="1069"/>
    </location>
</feature>
<dbReference type="KEGG" id="clup:CLUP02_14568"/>
<evidence type="ECO:0000313" key="4">
    <source>
        <dbReference type="Proteomes" id="UP000830671"/>
    </source>
</evidence>
<evidence type="ECO:0000259" key="2">
    <source>
        <dbReference type="Pfam" id="PF14420"/>
    </source>
</evidence>
<feature type="region of interest" description="Disordered" evidence="1">
    <location>
        <begin position="261"/>
        <end position="341"/>
    </location>
</feature>
<protein>
    <recommendedName>
        <fullName evidence="2">Clr5 domain-containing protein</fullName>
    </recommendedName>
</protein>